<evidence type="ECO:0000256" key="1">
    <source>
        <dbReference type="ARBA" id="ARBA00022679"/>
    </source>
</evidence>
<dbReference type="RefSeq" id="WP_165331007.1">
    <property type="nucleotide sequence ID" value="NZ_JAAKZW010000015.1"/>
</dbReference>
<evidence type="ECO:0000259" key="3">
    <source>
        <dbReference type="PROSITE" id="PS51186"/>
    </source>
</evidence>
<dbReference type="GO" id="GO:0016747">
    <property type="term" value="F:acyltransferase activity, transferring groups other than amino-acyl groups"/>
    <property type="evidence" value="ECO:0007669"/>
    <property type="project" value="InterPro"/>
</dbReference>
<sequence>MNEAHTDARTERPLDKSDVPAWLSLRDDIEAVDRTGHHRDADDLAEELSDPKLDLATDTLAVFDDEQLIAYAILHTPEGAVDAARFDGDAGVHPAWRREGVGARLVDFLDQRAKALHAERFAPLEGRLMITGKSGDENLEALTAALGFEPERYWFEMAHPLQHGRPARVPAPEGLDIVPYDKSLDEATRLAHNDAFRDHWNFTVMDETDWRTWVTGSRSFRPEMTRLLVDGDQVAAYLIAEESDADTEAFGVRDCHVGYLATRRAYRGRGAAPALMAATLEAAYEAGYDTASLTVDTVNPSGALGLYERLGYTVAREFVTYGRALG</sequence>
<dbReference type="PROSITE" id="PS51186">
    <property type="entry name" value="GNAT"/>
    <property type="match status" value="2"/>
</dbReference>
<keyword evidence="2" id="KW-0012">Acyltransferase</keyword>
<dbReference type="InterPro" id="IPR050680">
    <property type="entry name" value="YpeA/RimI_acetyltransf"/>
</dbReference>
<organism evidence="4 5">
    <name type="scientific">Streptomyces mesophilus</name>
    <dbReference type="NCBI Taxonomy" id="1775132"/>
    <lineage>
        <taxon>Bacteria</taxon>
        <taxon>Bacillati</taxon>
        <taxon>Actinomycetota</taxon>
        <taxon>Actinomycetes</taxon>
        <taxon>Kitasatosporales</taxon>
        <taxon>Streptomycetaceae</taxon>
        <taxon>Streptomyces</taxon>
    </lineage>
</organism>
<name>A0A6G4XFS1_9ACTN</name>
<dbReference type="InterPro" id="IPR000182">
    <property type="entry name" value="GNAT_dom"/>
</dbReference>
<reference evidence="4 5" key="1">
    <citation type="submission" date="2020-02" db="EMBL/GenBank/DDBJ databases">
        <title>Whole-genome analyses of novel actinobacteria.</title>
        <authorList>
            <person name="Sahin N."/>
            <person name="Tokatli A."/>
        </authorList>
    </citation>
    <scope>NUCLEOTIDE SEQUENCE [LARGE SCALE GENOMIC DNA]</scope>
    <source>
        <strain evidence="4 5">YC504</strain>
    </source>
</reference>
<dbReference type="CDD" id="cd04301">
    <property type="entry name" value="NAT_SF"/>
    <property type="match status" value="2"/>
</dbReference>
<dbReference type="SUPFAM" id="SSF55729">
    <property type="entry name" value="Acyl-CoA N-acyltransferases (Nat)"/>
    <property type="match status" value="2"/>
</dbReference>
<dbReference type="PANTHER" id="PTHR43420:SF47">
    <property type="entry name" value="N-ACETYLTRANSFERASE DOMAIN-CONTAINING PROTEIN"/>
    <property type="match status" value="1"/>
</dbReference>
<keyword evidence="1 4" id="KW-0808">Transferase</keyword>
<keyword evidence="5" id="KW-1185">Reference proteome</keyword>
<dbReference type="PANTHER" id="PTHR43420">
    <property type="entry name" value="ACETYLTRANSFERASE"/>
    <property type="match status" value="1"/>
</dbReference>
<comment type="caution">
    <text evidence="4">The sequence shown here is derived from an EMBL/GenBank/DDBJ whole genome shotgun (WGS) entry which is preliminary data.</text>
</comment>
<evidence type="ECO:0000313" key="5">
    <source>
        <dbReference type="Proteomes" id="UP000481109"/>
    </source>
</evidence>
<proteinExistence type="predicted"/>
<dbReference type="Gene3D" id="3.40.630.30">
    <property type="match status" value="1"/>
</dbReference>
<gene>
    <name evidence="4" type="ORF">G6045_07340</name>
</gene>
<dbReference type="Pfam" id="PF00583">
    <property type="entry name" value="Acetyltransf_1"/>
    <property type="match status" value="2"/>
</dbReference>
<feature type="domain" description="N-acetyltransferase" evidence="3">
    <location>
        <begin position="9"/>
        <end position="172"/>
    </location>
</feature>
<evidence type="ECO:0000313" key="4">
    <source>
        <dbReference type="EMBL" id="NGO75491.1"/>
    </source>
</evidence>
<dbReference type="Proteomes" id="UP000481109">
    <property type="component" value="Unassembled WGS sequence"/>
</dbReference>
<dbReference type="AlphaFoldDB" id="A0A6G4XFS1"/>
<protein>
    <submittedName>
        <fullName evidence="4">GNAT family N-acetyltransferase</fullName>
    </submittedName>
</protein>
<accession>A0A6G4XFS1</accession>
<dbReference type="EMBL" id="JAAKZW010000015">
    <property type="protein sequence ID" value="NGO75491.1"/>
    <property type="molecule type" value="Genomic_DNA"/>
</dbReference>
<evidence type="ECO:0000256" key="2">
    <source>
        <dbReference type="ARBA" id="ARBA00023315"/>
    </source>
</evidence>
<feature type="domain" description="N-acetyltransferase" evidence="3">
    <location>
        <begin position="175"/>
        <end position="326"/>
    </location>
</feature>
<dbReference type="InterPro" id="IPR016181">
    <property type="entry name" value="Acyl_CoA_acyltransferase"/>
</dbReference>